<feature type="domain" description="F-box" evidence="1">
    <location>
        <begin position="17"/>
        <end position="68"/>
    </location>
</feature>
<evidence type="ECO:0000259" key="1">
    <source>
        <dbReference type="PROSITE" id="PS50181"/>
    </source>
</evidence>
<keyword evidence="3" id="KW-1185">Reference proteome</keyword>
<dbReference type="InterPro" id="IPR036047">
    <property type="entry name" value="F-box-like_dom_sf"/>
</dbReference>
<gene>
    <name evidence="2" type="ORF">ONZ51_g5221</name>
</gene>
<sequence length="663" mass="76598">MMSSRQKQSQRSVKGRLQSLPEMALEIQVEIYQYLTSCDLLHLSQTCKRFRAFFLNRSVANERLWTQARANTDDLPERPSFMSEPAFIHLLYSPYCHHRDCNSARTPIWHYQWFARYCHKCLMTESVSYKDAEKEIVKCLGKWAPPIETVLSIAHTEEYQKTHKEQRHGRVHKAHRDDLLKQWNHALCARQATLTQNASLQMQNNEKYKIARGLIEMMKAELAERRAYAEKCMIWHQTQQTHRIDEIIEHLKAKGWTKEVEALELDEKLKRELSYLPIVRRSLKLTAAECNRVCANKAVHKLLEQKRHERLTQERRQVLLKRFDALEEAICRHYVRLPRTASMEFRPRYIDFVFVDECRALLDTPTERSITAADFVGLIPDITATWEAMQREQLTEAIRQVLPFAVPKGIDVLELAVAFIPCPCGVSKDFPTHDAKDPLRFPAILGHDCPRQIRRTVPVSECDLYGSTAMYGGVEHEPEVVISGLRPFDVKNVPISKKAIGKACAVIEAMGCDPAQTTVSSLQGRDVMLTCRRCGEVDFPRFIGDVHLYTWDAAIRHVVATTTRRVPGHDKWSVRDDDLLRRMRRLEESDHVRWMKRSAPEYNELTWSCSLCIAFNAKGRKMAEHLTAVHLLTDVDGRQDMPPSAPPWHTLLPMVGKPFASQS</sequence>
<evidence type="ECO:0000313" key="3">
    <source>
        <dbReference type="Proteomes" id="UP001215151"/>
    </source>
</evidence>
<organism evidence="2 3">
    <name type="scientific">Trametes cubensis</name>
    <dbReference type="NCBI Taxonomy" id="1111947"/>
    <lineage>
        <taxon>Eukaryota</taxon>
        <taxon>Fungi</taxon>
        <taxon>Dikarya</taxon>
        <taxon>Basidiomycota</taxon>
        <taxon>Agaricomycotina</taxon>
        <taxon>Agaricomycetes</taxon>
        <taxon>Polyporales</taxon>
        <taxon>Polyporaceae</taxon>
        <taxon>Trametes</taxon>
    </lineage>
</organism>
<protein>
    <recommendedName>
        <fullName evidence="1">F-box domain-containing protein</fullName>
    </recommendedName>
</protein>
<dbReference type="InterPro" id="IPR001810">
    <property type="entry name" value="F-box_dom"/>
</dbReference>
<name>A0AAD7TUI2_9APHY</name>
<dbReference type="SUPFAM" id="SSF81383">
    <property type="entry name" value="F-box domain"/>
    <property type="match status" value="1"/>
</dbReference>
<evidence type="ECO:0000313" key="2">
    <source>
        <dbReference type="EMBL" id="KAJ8482645.1"/>
    </source>
</evidence>
<accession>A0AAD7TUI2</accession>
<proteinExistence type="predicted"/>
<dbReference type="Proteomes" id="UP001215151">
    <property type="component" value="Unassembled WGS sequence"/>
</dbReference>
<reference evidence="2" key="1">
    <citation type="submission" date="2022-11" db="EMBL/GenBank/DDBJ databases">
        <title>Genome Sequence of Cubamyces cubensis.</title>
        <authorList>
            <person name="Buettner E."/>
        </authorList>
    </citation>
    <scope>NUCLEOTIDE SEQUENCE</scope>
    <source>
        <strain evidence="2">MPL-01</strain>
    </source>
</reference>
<dbReference type="AlphaFoldDB" id="A0AAD7TUI2"/>
<dbReference type="Pfam" id="PF12937">
    <property type="entry name" value="F-box-like"/>
    <property type="match status" value="1"/>
</dbReference>
<dbReference type="EMBL" id="JAPEVG010000109">
    <property type="protein sequence ID" value="KAJ8482645.1"/>
    <property type="molecule type" value="Genomic_DNA"/>
</dbReference>
<comment type="caution">
    <text evidence="2">The sequence shown here is derived from an EMBL/GenBank/DDBJ whole genome shotgun (WGS) entry which is preliminary data.</text>
</comment>
<dbReference type="CDD" id="cd09917">
    <property type="entry name" value="F-box_SF"/>
    <property type="match status" value="1"/>
</dbReference>
<dbReference type="PROSITE" id="PS50181">
    <property type="entry name" value="FBOX"/>
    <property type="match status" value="1"/>
</dbReference>